<feature type="transmembrane region" description="Helical" evidence="7">
    <location>
        <begin position="104"/>
        <end position="123"/>
    </location>
</feature>
<evidence type="ECO:0000256" key="4">
    <source>
        <dbReference type="ARBA" id="ARBA00022692"/>
    </source>
</evidence>
<feature type="transmembrane region" description="Helical" evidence="7">
    <location>
        <begin position="168"/>
        <end position="193"/>
    </location>
</feature>
<feature type="domain" description="Major facilitator superfamily (MFS) profile" evidence="8">
    <location>
        <begin position="13"/>
        <end position="406"/>
    </location>
</feature>
<feature type="transmembrane region" description="Helical" evidence="7">
    <location>
        <begin position="213"/>
        <end position="233"/>
    </location>
</feature>
<keyword evidence="10" id="KW-1185">Reference proteome</keyword>
<feature type="transmembrane region" description="Helical" evidence="7">
    <location>
        <begin position="49"/>
        <end position="67"/>
    </location>
</feature>
<feature type="transmembrane region" description="Helical" evidence="7">
    <location>
        <begin position="285"/>
        <end position="303"/>
    </location>
</feature>
<keyword evidence="5 7" id="KW-1133">Transmembrane helix</keyword>
<dbReference type="PANTHER" id="PTHR43124">
    <property type="entry name" value="PURINE EFFLUX PUMP PBUE"/>
    <property type="match status" value="1"/>
</dbReference>
<dbReference type="RefSeq" id="WP_044663755.1">
    <property type="nucleotide sequence ID" value="NZ_CDRZ01000003.1"/>
</dbReference>
<gene>
    <name evidence="9" type="ORF">SSCH_1000010</name>
</gene>
<dbReference type="PANTHER" id="PTHR43124:SF3">
    <property type="entry name" value="CHLORAMPHENICOL EFFLUX PUMP RV0191"/>
    <property type="match status" value="1"/>
</dbReference>
<feature type="transmembrane region" description="Helical" evidence="7">
    <location>
        <begin position="338"/>
        <end position="357"/>
    </location>
</feature>
<feature type="transmembrane region" description="Helical" evidence="7">
    <location>
        <begin position="79"/>
        <end position="98"/>
    </location>
</feature>
<dbReference type="EMBL" id="CDRZ01000003">
    <property type="protein sequence ID" value="CEO87374.1"/>
    <property type="molecule type" value="Genomic_DNA"/>
</dbReference>
<evidence type="ECO:0000313" key="10">
    <source>
        <dbReference type="Proteomes" id="UP000046155"/>
    </source>
</evidence>
<dbReference type="SUPFAM" id="SSF103473">
    <property type="entry name" value="MFS general substrate transporter"/>
    <property type="match status" value="1"/>
</dbReference>
<dbReference type="CDD" id="cd06174">
    <property type="entry name" value="MFS"/>
    <property type="match status" value="1"/>
</dbReference>
<proteinExistence type="predicted"/>
<protein>
    <submittedName>
        <fullName evidence="9">Sugar phosphate permease</fullName>
    </submittedName>
</protein>
<dbReference type="AlphaFoldDB" id="A0A0B7MA57"/>
<keyword evidence="3" id="KW-1003">Cell membrane</keyword>
<keyword evidence="4 7" id="KW-0812">Transmembrane</keyword>
<comment type="subcellular location">
    <subcellularLocation>
        <location evidence="1">Cell membrane</location>
        <topology evidence="1">Multi-pass membrane protein</topology>
    </subcellularLocation>
</comment>
<feature type="transmembrane region" description="Helical" evidence="7">
    <location>
        <begin position="12"/>
        <end position="29"/>
    </location>
</feature>
<evidence type="ECO:0000256" key="5">
    <source>
        <dbReference type="ARBA" id="ARBA00022989"/>
    </source>
</evidence>
<feature type="transmembrane region" description="Helical" evidence="7">
    <location>
        <begin position="377"/>
        <end position="402"/>
    </location>
</feature>
<evidence type="ECO:0000256" key="1">
    <source>
        <dbReference type="ARBA" id="ARBA00004651"/>
    </source>
</evidence>
<dbReference type="GO" id="GO:0022857">
    <property type="term" value="F:transmembrane transporter activity"/>
    <property type="evidence" value="ECO:0007669"/>
    <property type="project" value="InterPro"/>
</dbReference>
<evidence type="ECO:0000256" key="2">
    <source>
        <dbReference type="ARBA" id="ARBA00022448"/>
    </source>
</evidence>
<dbReference type="Pfam" id="PF07690">
    <property type="entry name" value="MFS_1"/>
    <property type="match status" value="1"/>
</dbReference>
<dbReference type="InterPro" id="IPR050189">
    <property type="entry name" value="MFS_Efflux_Transporters"/>
</dbReference>
<dbReference type="InterPro" id="IPR036259">
    <property type="entry name" value="MFS_trans_sf"/>
</dbReference>
<dbReference type="Proteomes" id="UP000046155">
    <property type="component" value="Unassembled WGS sequence"/>
</dbReference>
<dbReference type="InterPro" id="IPR011701">
    <property type="entry name" value="MFS"/>
</dbReference>
<reference evidence="10" key="1">
    <citation type="submission" date="2015-01" db="EMBL/GenBank/DDBJ databases">
        <authorList>
            <person name="Manzoor Shahid"/>
            <person name="Zubair Saima"/>
        </authorList>
    </citation>
    <scope>NUCLEOTIDE SEQUENCE [LARGE SCALE GENOMIC DNA]</scope>
    <source>
        <strain evidence="10">Sp3</strain>
    </source>
</reference>
<feature type="transmembrane region" description="Helical" evidence="7">
    <location>
        <begin position="144"/>
        <end position="162"/>
    </location>
</feature>
<evidence type="ECO:0000259" key="8">
    <source>
        <dbReference type="PROSITE" id="PS50850"/>
    </source>
</evidence>
<keyword evidence="2" id="KW-0813">Transport</keyword>
<name>A0A0B7MA57_9FIRM</name>
<evidence type="ECO:0000256" key="3">
    <source>
        <dbReference type="ARBA" id="ARBA00022475"/>
    </source>
</evidence>
<feature type="transmembrane region" description="Helical" evidence="7">
    <location>
        <begin position="245"/>
        <end position="264"/>
    </location>
</feature>
<dbReference type="Gene3D" id="1.20.1250.20">
    <property type="entry name" value="MFS general substrate transporter like domains"/>
    <property type="match status" value="2"/>
</dbReference>
<evidence type="ECO:0000313" key="9">
    <source>
        <dbReference type="EMBL" id="CEO87374.1"/>
    </source>
</evidence>
<organism evidence="9 10">
    <name type="scientific">Syntrophaceticus schinkii</name>
    <dbReference type="NCBI Taxonomy" id="499207"/>
    <lineage>
        <taxon>Bacteria</taxon>
        <taxon>Bacillati</taxon>
        <taxon>Bacillota</taxon>
        <taxon>Clostridia</taxon>
        <taxon>Thermoanaerobacterales</taxon>
        <taxon>Thermoanaerobacterales Family III. Incertae Sedis</taxon>
        <taxon>Syntrophaceticus</taxon>
    </lineage>
</organism>
<dbReference type="PROSITE" id="PS50850">
    <property type="entry name" value="MFS"/>
    <property type="match status" value="1"/>
</dbReference>
<evidence type="ECO:0000256" key="6">
    <source>
        <dbReference type="ARBA" id="ARBA00023136"/>
    </source>
</evidence>
<evidence type="ECO:0000256" key="7">
    <source>
        <dbReference type="SAM" id="Phobius"/>
    </source>
</evidence>
<dbReference type="InterPro" id="IPR020846">
    <property type="entry name" value="MFS_dom"/>
</dbReference>
<feature type="transmembrane region" description="Helical" evidence="7">
    <location>
        <begin position="309"/>
        <end position="326"/>
    </location>
</feature>
<accession>A0A0B7MA57</accession>
<keyword evidence="6 7" id="KW-0472">Membrane</keyword>
<dbReference type="OrthoDB" id="9773404at2"/>
<dbReference type="GO" id="GO:0005886">
    <property type="term" value="C:plasma membrane"/>
    <property type="evidence" value="ECO:0007669"/>
    <property type="project" value="UniProtKB-SubCell"/>
</dbReference>
<sequence length="425" mass="46149">METATNSKKRYLMLLILCVGATAIYFLPYLRWTYYDPLKEALGLSHTQFGTLMSAYGITSMIFYFPGGWLADRVSARKLLTFAFAVTGIVGFYFGTYPSFTMCIIINLIWGVVATLTFWAALIKATRDLASSDEQGKFFGLLEGGRGLTTVIISAVVLALFAKLGSGVAGLTVAINIFSAICIISALLTWFFLEDSKVVQENNAVLEDIVKVVKMPAAWLLAIIVLTNYSVYLGSTYLTPYVTEIFGATVVISAALAIIRSYGLQLFGGPLGGLVADRVGSTTKVITWCFVIMAVTVGIFLLAPGKPSLLYLLVINMVVFGASLFAMRGIYFASMEEVSIPVALTGSVAGFVSMIGFTPDIYIYPMAGHFLDTYQGIMGYKVLFSVMLLFVLVGLIASIFLLKLSNKKRNANQEAVQEAAIETNV</sequence>